<dbReference type="GO" id="GO:0070979">
    <property type="term" value="P:protein K11-linked ubiquitination"/>
    <property type="evidence" value="ECO:0007669"/>
    <property type="project" value="TreeGrafter"/>
</dbReference>
<dbReference type="GO" id="GO:0060090">
    <property type="term" value="F:molecular adaptor activity"/>
    <property type="evidence" value="ECO:0007669"/>
    <property type="project" value="TreeGrafter"/>
</dbReference>
<keyword evidence="2" id="KW-0132">Cell division</keyword>
<keyword evidence="6" id="KW-1185">Reference proteome</keyword>
<dbReference type="InterPro" id="IPR024990">
    <property type="entry name" value="Apc1"/>
</dbReference>
<reference evidence="7" key="1">
    <citation type="submission" date="2016-11" db="UniProtKB">
        <authorList>
            <consortium name="WormBaseParasite"/>
        </authorList>
    </citation>
    <scope>IDENTIFICATION</scope>
</reference>
<feature type="compositionally biased region" description="Gly residues" evidence="5">
    <location>
        <begin position="362"/>
        <end position="372"/>
    </location>
</feature>
<evidence type="ECO:0000256" key="2">
    <source>
        <dbReference type="ARBA" id="ARBA00022618"/>
    </source>
</evidence>
<dbReference type="InterPro" id="IPR011989">
    <property type="entry name" value="ARM-like"/>
</dbReference>
<comment type="similarity">
    <text evidence="1">Belongs to the APC1 family.</text>
</comment>
<evidence type="ECO:0000256" key="4">
    <source>
        <dbReference type="ARBA" id="ARBA00023306"/>
    </source>
</evidence>
<dbReference type="PANTHER" id="PTHR12827">
    <property type="entry name" value="MEIOTIC CHECKPOINT REGULATOR TSG24 FAMILY MEMBER"/>
    <property type="match status" value="1"/>
</dbReference>
<evidence type="ECO:0000256" key="1">
    <source>
        <dbReference type="ARBA" id="ARBA00010547"/>
    </source>
</evidence>
<evidence type="ECO:0000256" key="5">
    <source>
        <dbReference type="SAM" id="MobiDB-lite"/>
    </source>
</evidence>
<evidence type="ECO:0000313" key="7">
    <source>
        <dbReference type="WBParaSite" id="maker-uti_cns_0001852-snap-gene-0.11-mRNA-1"/>
    </source>
</evidence>
<evidence type="ECO:0000256" key="3">
    <source>
        <dbReference type="ARBA" id="ARBA00022776"/>
    </source>
</evidence>
<dbReference type="Gene3D" id="1.25.10.10">
    <property type="entry name" value="Leucine-rich Repeat Variant"/>
    <property type="match status" value="1"/>
</dbReference>
<dbReference type="WBParaSite" id="maker-uti_cns_0001852-snap-gene-0.11-mRNA-1">
    <property type="protein sequence ID" value="maker-uti_cns_0001852-snap-gene-0.11-mRNA-1"/>
    <property type="gene ID" value="maker-uti_cns_0001852-snap-gene-0.11"/>
</dbReference>
<proteinExistence type="inferred from homology"/>
<feature type="region of interest" description="Disordered" evidence="5">
    <location>
        <begin position="303"/>
        <end position="372"/>
    </location>
</feature>
<feature type="compositionally biased region" description="Low complexity" evidence="5">
    <location>
        <begin position="350"/>
        <end position="361"/>
    </location>
</feature>
<name>A0A1I8GFI1_9PLAT</name>
<dbReference type="GO" id="GO:0031145">
    <property type="term" value="P:anaphase-promoting complex-dependent catabolic process"/>
    <property type="evidence" value="ECO:0007669"/>
    <property type="project" value="TreeGrafter"/>
</dbReference>
<dbReference type="Proteomes" id="UP000095280">
    <property type="component" value="Unplaced"/>
</dbReference>
<accession>A0A1I8GFI1</accession>
<dbReference type="GO" id="GO:0005680">
    <property type="term" value="C:anaphase-promoting complex"/>
    <property type="evidence" value="ECO:0007669"/>
    <property type="project" value="InterPro"/>
</dbReference>
<dbReference type="GO" id="GO:0007091">
    <property type="term" value="P:metaphase/anaphase transition of mitotic cell cycle"/>
    <property type="evidence" value="ECO:0007669"/>
    <property type="project" value="TreeGrafter"/>
</dbReference>
<protein>
    <submittedName>
        <fullName evidence="7">Anaphase-promoting complex subunit 1</fullName>
    </submittedName>
</protein>
<keyword evidence="3" id="KW-0498">Mitosis</keyword>
<evidence type="ECO:0000313" key="6">
    <source>
        <dbReference type="Proteomes" id="UP000095280"/>
    </source>
</evidence>
<sequence>ASVESVSQGWQAKYAVLQLLERHPVVERLFPVDLRIREAYRMLQTVDRAYFVSRAASGADAHRLLEENQAQLAELCNRTLMLPVGMGALGLAIRSHRSWSAASFLSAGGGEIVPPLNTAGQSDNQRSVTLDAGTVSRVWGEFHNGVAAGLTYAPGLSGLDESWIWFALRAISQARQLPMPTESFSSEQSGFLLGLGINGHLRQLATERIRVMLSYGDEMLTVATLLGLAASRRASMDESYYRTAALHVNALLPPSSVDMELPRLMHSAAVVGLGLVYQLGSGGDPGTAELLWAYMVGGRRRLPMPARDPRSTAGGPVNTGLGLAGHPPLPPHQPGSAGAGGGPQNDNQSNNQPGNGAAAGANGEGGGGHNSS</sequence>
<dbReference type="GO" id="GO:0051301">
    <property type="term" value="P:cell division"/>
    <property type="evidence" value="ECO:0007669"/>
    <property type="project" value="UniProtKB-KW"/>
</dbReference>
<organism evidence="6 7">
    <name type="scientific">Macrostomum lignano</name>
    <dbReference type="NCBI Taxonomy" id="282301"/>
    <lineage>
        <taxon>Eukaryota</taxon>
        <taxon>Metazoa</taxon>
        <taxon>Spiralia</taxon>
        <taxon>Lophotrochozoa</taxon>
        <taxon>Platyhelminthes</taxon>
        <taxon>Rhabditophora</taxon>
        <taxon>Macrostomorpha</taxon>
        <taxon>Macrostomida</taxon>
        <taxon>Macrostomidae</taxon>
        <taxon>Macrostomum</taxon>
    </lineage>
</organism>
<keyword evidence="4" id="KW-0131">Cell cycle</keyword>
<dbReference type="PANTHER" id="PTHR12827:SF3">
    <property type="entry name" value="ANAPHASE-PROMOTING COMPLEX SUBUNIT 1"/>
    <property type="match status" value="1"/>
</dbReference>
<dbReference type="AlphaFoldDB" id="A0A1I8GFI1"/>